<dbReference type="GO" id="GO:0006099">
    <property type="term" value="P:tricarboxylic acid cycle"/>
    <property type="evidence" value="ECO:0007669"/>
    <property type="project" value="UniProtKB-KW"/>
</dbReference>
<dbReference type="InterPro" id="IPR046363">
    <property type="entry name" value="MS_N_TIM-barrel_dom"/>
</dbReference>
<comment type="catalytic activity">
    <reaction evidence="9 10 13">
        <text>glyoxylate + acetyl-CoA + H2O = (S)-malate + CoA + H(+)</text>
        <dbReference type="Rhea" id="RHEA:18181"/>
        <dbReference type="ChEBI" id="CHEBI:15377"/>
        <dbReference type="ChEBI" id="CHEBI:15378"/>
        <dbReference type="ChEBI" id="CHEBI:15589"/>
        <dbReference type="ChEBI" id="CHEBI:36655"/>
        <dbReference type="ChEBI" id="CHEBI:57287"/>
        <dbReference type="ChEBI" id="CHEBI:57288"/>
        <dbReference type="EC" id="2.3.3.9"/>
    </reaction>
</comment>
<dbReference type="InterPro" id="IPR044856">
    <property type="entry name" value="Malate_synth_C_sf"/>
</dbReference>
<feature type="binding site" evidence="10">
    <location>
        <position position="116"/>
    </location>
    <ligand>
        <name>acetyl-CoA</name>
        <dbReference type="ChEBI" id="CHEBI:57288"/>
    </ligand>
</feature>
<evidence type="ECO:0000256" key="11">
    <source>
        <dbReference type="NCBIfam" id="TIGR01345"/>
    </source>
</evidence>
<feature type="binding site" evidence="10">
    <location>
        <position position="342"/>
    </location>
    <ligand>
        <name>glyoxylate</name>
        <dbReference type="ChEBI" id="CHEBI:36655"/>
    </ligand>
</feature>
<dbReference type="RefSeq" id="WP_189406175.1">
    <property type="nucleotide sequence ID" value="NZ_BMXP01000004.1"/>
</dbReference>
<dbReference type="InterPro" id="IPR006253">
    <property type="entry name" value="Malate_synthG"/>
</dbReference>
<keyword evidence="7 10" id="KW-0460">Magnesium</keyword>
<feature type="region of interest" description="Disordered" evidence="15">
    <location>
        <begin position="303"/>
        <end position="328"/>
    </location>
</feature>
<dbReference type="Gene3D" id="1.20.1220.12">
    <property type="entry name" value="Malate synthase, domain III"/>
    <property type="match status" value="1"/>
</dbReference>
<evidence type="ECO:0000313" key="21">
    <source>
        <dbReference type="Proteomes" id="UP000631300"/>
    </source>
</evidence>
<gene>
    <name evidence="20" type="primary">glcB1</name>
    <name evidence="10" type="synonym">glcB</name>
    <name evidence="20" type="ORF">GCM10007391_20700</name>
</gene>
<comment type="similarity">
    <text evidence="10 13">Belongs to the malate synthase family. GlcB subfamily.</text>
</comment>
<comment type="function">
    <text evidence="10">Involved in the glycolate utilization. Catalyzes the condensation and subsequent hydrolysis of acetyl-coenzyme A (acetyl-CoA) and glyoxylate to form malate and CoA.</text>
</comment>
<dbReference type="HAMAP" id="MF_00641">
    <property type="entry name" value="Malate_synth_G"/>
    <property type="match status" value="1"/>
</dbReference>
<feature type="coiled-coil region" evidence="14">
    <location>
        <begin position="43"/>
        <end position="70"/>
    </location>
</feature>
<reference evidence="20" key="2">
    <citation type="submission" date="2020-09" db="EMBL/GenBank/DDBJ databases">
        <authorList>
            <person name="Sun Q."/>
            <person name="Kim S."/>
        </authorList>
    </citation>
    <scope>NUCLEOTIDE SEQUENCE</scope>
    <source>
        <strain evidence="20">KCTC 22164</strain>
    </source>
</reference>
<evidence type="ECO:0000259" key="18">
    <source>
        <dbReference type="Pfam" id="PF20658"/>
    </source>
</evidence>
<keyword evidence="4 10" id="KW-0816">Tricarboxylic acid cycle</keyword>
<evidence type="ECO:0000256" key="5">
    <source>
        <dbReference type="ARBA" id="ARBA00022679"/>
    </source>
</evidence>
<dbReference type="Gene3D" id="3.20.20.360">
    <property type="entry name" value="Malate synthase, domain 3"/>
    <property type="match status" value="2"/>
</dbReference>
<dbReference type="InterPro" id="IPR048356">
    <property type="entry name" value="MS_N"/>
</dbReference>
<dbReference type="SUPFAM" id="SSF51645">
    <property type="entry name" value="Malate synthase G"/>
    <property type="match status" value="1"/>
</dbReference>
<keyword evidence="2 10" id="KW-0329">Glyoxylate bypass</keyword>
<evidence type="ECO:0000256" key="12">
    <source>
        <dbReference type="PIRSR" id="PIRSR601465-50"/>
    </source>
</evidence>
<dbReference type="GO" id="GO:0004474">
    <property type="term" value="F:malate synthase activity"/>
    <property type="evidence" value="ECO:0007669"/>
    <property type="project" value="UniProtKB-UniRule"/>
</dbReference>
<dbReference type="Pfam" id="PF20659">
    <property type="entry name" value="MS_C"/>
    <property type="match status" value="1"/>
</dbReference>
<evidence type="ECO:0000259" key="16">
    <source>
        <dbReference type="Pfam" id="PF01274"/>
    </source>
</evidence>
<feature type="binding site" evidence="10">
    <location>
        <begin position="123"/>
        <end position="124"/>
    </location>
    <ligand>
        <name>acetyl-CoA</name>
        <dbReference type="ChEBI" id="CHEBI:57288"/>
    </ligand>
</feature>
<feature type="active site" description="Proton donor" evidence="10 12">
    <location>
        <position position="632"/>
    </location>
</feature>
<dbReference type="InterPro" id="IPR011076">
    <property type="entry name" value="Malate_synth_sf"/>
</dbReference>
<evidence type="ECO:0000313" key="20">
    <source>
        <dbReference type="EMBL" id="GGW86825.1"/>
    </source>
</evidence>
<evidence type="ECO:0000256" key="13">
    <source>
        <dbReference type="RuleBase" id="RU003572"/>
    </source>
</evidence>
<dbReference type="InterPro" id="IPR048355">
    <property type="entry name" value="MS_C"/>
</dbReference>
<dbReference type="Pfam" id="PF20658">
    <property type="entry name" value="MSG_insertion"/>
    <property type="match status" value="1"/>
</dbReference>
<name>A0A918JL26_9ALTE</name>
<keyword evidence="6 10" id="KW-0479">Metal-binding</keyword>
<dbReference type="Pfam" id="PF01274">
    <property type="entry name" value="MS_TIM-barrel"/>
    <property type="match status" value="1"/>
</dbReference>
<dbReference type="PANTHER" id="PTHR42739">
    <property type="entry name" value="MALATE SYNTHASE G"/>
    <property type="match status" value="1"/>
</dbReference>
<evidence type="ECO:0000256" key="6">
    <source>
        <dbReference type="ARBA" id="ARBA00022723"/>
    </source>
</evidence>
<dbReference type="InterPro" id="IPR048357">
    <property type="entry name" value="MSG_insertion"/>
</dbReference>
<evidence type="ECO:0000256" key="9">
    <source>
        <dbReference type="ARBA" id="ARBA00047918"/>
    </source>
</evidence>
<evidence type="ECO:0000256" key="3">
    <source>
        <dbReference type="ARBA" id="ARBA00022490"/>
    </source>
</evidence>
<keyword evidence="21" id="KW-1185">Reference proteome</keyword>
<organism evidence="20 21">
    <name type="scientific">Alteromonas halophila</name>
    <dbReference type="NCBI Taxonomy" id="516698"/>
    <lineage>
        <taxon>Bacteria</taxon>
        <taxon>Pseudomonadati</taxon>
        <taxon>Pseudomonadota</taxon>
        <taxon>Gammaproteobacteria</taxon>
        <taxon>Alteromonadales</taxon>
        <taxon>Alteromonadaceae</taxon>
        <taxon>Alteromonas/Salinimonas group</taxon>
        <taxon>Alteromonas</taxon>
    </lineage>
</organism>
<evidence type="ECO:0000256" key="15">
    <source>
        <dbReference type="SAM" id="MobiDB-lite"/>
    </source>
</evidence>
<evidence type="ECO:0000256" key="1">
    <source>
        <dbReference type="ARBA" id="ARBA00001946"/>
    </source>
</evidence>
<feature type="binding site" evidence="10">
    <location>
        <position position="274"/>
    </location>
    <ligand>
        <name>acetyl-CoA</name>
        <dbReference type="ChEBI" id="CHEBI:57288"/>
    </ligand>
</feature>
<dbReference type="Proteomes" id="UP000631300">
    <property type="component" value="Unassembled WGS sequence"/>
</dbReference>
<comment type="subcellular location">
    <subcellularLocation>
        <location evidence="10 13">Cytoplasm</location>
    </subcellularLocation>
</comment>
<accession>A0A918JL26</accession>
<comment type="caution">
    <text evidence="20">The sequence shown here is derived from an EMBL/GenBank/DDBJ whole genome shotgun (WGS) entry which is preliminary data.</text>
</comment>
<feature type="domain" description="Malate synthase N-terminal" evidence="17">
    <location>
        <begin position="18"/>
        <end position="70"/>
    </location>
</feature>
<feature type="modified residue" description="Cysteine sulfenic acid (-SOH)" evidence="10">
    <location>
        <position position="618"/>
    </location>
</feature>
<feature type="binding site" evidence="10">
    <location>
        <begin position="458"/>
        <end position="461"/>
    </location>
    <ligand>
        <name>glyoxylate</name>
        <dbReference type="ChEBI" id="CHEBI:36655"/>
    </ligand>
</feature>
<dbReference type="AlphaFoldDB" id="A0A918JL26"/>
<dbReference type="Pfam" id="PF20656">
    <property type="entry name" value="MS_N"/>
    <property type="match status" value="1"/>
</dbReference>
<dbReference type="EMBL" id="BMXP01000004">
    <property type="protein sequence ID" value="GGW86825.1"/>
    <property type="molecule type" value="Genomic_DNA"/>
</dbReference>
<dbReference type="PANTHER" id="PTHR42739:SF1">
    <property type="entry name" value="MALATE SYNTHASE G"/>
    <property type="match status" value="1"/>
</dbReference>
<comment type="subunit">
    <text evidence="10">Monomer.</text>
</comment>
<feature type="active site" description="Proton acceptor" evidence="10 12">
    <location>
        <position position="342"/>
    </location>
</feature>
<reference evidence="20" key="1">
    <citation type="journal article" date="2014" name="Int. J. Syst. Evol. Microbiol.">
        <title>Complete genome sequence of Corynebacterium casei LMG S-19264T (=DSM 44701T), isolated from a smear-ripened cheese.</title>
        <authorList>
            <consortium name="US DOE Joint Genome Institute (JGI-PGF)"/>
            <person name="Walter F."/>
            <person name="Albersmeier A."/>
            <person name="Kalinowski J."/>
            <person name="Ruckert C."/>
        </authorList>
    </citation>
    <scope>NUCLEOTIDE SEQUENCE</scope>
    <source>
        <strain evidence="20">KCTC 22164</strain>
    </source>
</reference>
<evidence type="ECO:0000256" key="14">
    <source>
        <dbReference type="SAM" id="Coils"/>
    </source>
</evidence>
<feature type="binding site" evidence="10">
    <location>
        <position position="311"/>
    </location>
    <ligand>
        <name>acetyl-CoA</name>
        <dbReference type="ChEBI" id="CHEBI:57288"/>
    </ligand>
</feature>
<protein>
    <recommendedName>
        <fullName evidence="10 11">Malate synthase G</fullName>
        <ecNumber evidence="10 11">2.3.3.9</ecNumber>
    </recommendedName>
</protein>
<feature type="binding site" evidence="10">
    <location>
        <position position="461"/>
    </location>
    <ligand>
        <name>Mg(2+)</name>
        <dbReference type="ChEBI" id="CHEBI:18420"/>
    </ligand>
</feature>
<evidence type="ECO:0000259" key="19">
    <source>
        <dbReference type="Pfam" id="PF20659"/>
    </source>
</evidence>
<evidence type="ECO:0000256" key="4">
    <source>
        <dbReference type="ARBA" id="ARBA00022532"/>
    </source>
</evidence>
<comment type="cofactor">
    <cofactor evidence="1 10">
        <name>Mg(2+)</name>
        <dbReference type="ChEBI" id="CHEBI:18420"/>
    </cofactor>
</comment>
<evidence type="ECO:0000256" key="10">
    <source>
        <dbReference type="HAMAP-Rule" id="MF_00641"/>
    </source>
</evidence>
<dbReference type="GO" id="GO:0000287">
    <property type="term" value="F:magnesium ion binding"/>
    <property type="evidence" value="ECO:0007669"/>
    <property type="project" value="TreeGrafter"/>
</dbReference>
<feature type="binding site" evidence="10">
    <location>
        <position position="433"/>
    </location>
    <ligand>
        <name>Mg(2+)</name>
        <dbReference type="ChEBI" id="CHEBI:18420"/>
    </ligand>
</feature>
<dbReference type="NCBIfam" id="TIGR01345">
    <property type="entry name" value="malate_syn_G"/>
    <property type="match status" value="1"/>
</dbReference>
<dbReference type="InterPro" id="IPR001465">
    <property type="entry name" value="Malate_synthase_TIM"/>
</dbReference>
<comment type="caution">
    <text evidence="10">Lacks conserved residue(s) required for the propagation of feature annotation.</text>
</comment>
<feature type="binding site" evidence="10">
    <location>
        <position position="433"/>
    </location>
    <ligand>
        <name>glyoxylate</name>
        <dbReference type="ChEBI" id="CHEBI:36655"/>
    </ligand>
</feature>
<dbReference type="GO" id="GO:0006097">
    <property type="term" value="P:glyoxylate cycle"/>
    <property type="evidence" value="ECO:0007669"/>
    <property type="project" value="UniProtKB-UniRule"/>
</dbReference>
<keyword evidence="3 10" id="KW-0963">Cytoplasm</keyword>
<dbReference type="GO" id="GO:0005829">
    <property type="term" value="C:cytosol"/>
    <property type="evidence" value="ECO:0007669"/>
    <property type="project" value="TreeGrafter"/>
</dbReference>
<evidence type="ECO:0000259" key="17">
    <source>
        <dbReference type="Pfam" id="PF20656"/>
    </source>
</evidence>
<feature type="domain" description="Malate synthase TIM barrel" evidence="16">
    <location>
        <begin position="339"/>
        <end position="569"/>
    </location>
</feature>
<keyword evidence="5 10" id="KW-0808">Transferase</keyword>
<evidence type="ECO:0000256" key="2">
    <source>
        <dbReference type="ARBA" id="ARBA00022435"/>
    </source>
</evidence>
<feature type="domain" description="Malate synthase C-terminal" evidence="19">
    <location>
        <begin position="592"/>
        <end position="673"/>
    </location>
</feature>
<proteinExistence type="inferred from homology"/>
<dbReference type="GO" id="GO:0009436">
    <property type="term" value="P:glyoxylate catabolic process"/>
    <property type="evidence" value="ECO:0007669"/>
    <property type="project" value="TreeGrafter"/>
</dbReference>
<sequence length="726" mass="79798">MSQYSQYGRLQVARELDTFINEQALPDSGVSAAAFWQGAESLFAQFTDKNQALLARREQLQQAIDDYHRHGGETCGDTYQAFLRDIGYLTDKPEAFTIDTDNVDREIAHVAGPQLVVPINNARYALNAVNARWGSLYDALYGTDVISNDDGAEPGDSYNPVRGQKVITQAREYLDTLLPLATSSHVQSTGYHIESGKLSVSLANGDITKLADAEQWLGYRGDINAPTALVFAHNGLHLELQIDPESPVGKADPAGIKDVVLESAVTTIMDCEDSVAAVDAEDKTLVYSNWLGLMKGSLSVDVSKGGKTRTRRMQPDRQYAPSKHTMNQDDVTLPGRSLMFVRNVGHLMTNDAMLFDGEPVPEGIMDGLITALIGKHDILGNGQFKNSREGSIYIVKPKMHGPEEVAFTDALFSEIEKIIDVPANTIKMGIMDEERRTSVNLEACISEARKRVVFINTGFLDRTGDEIHTSMLAGPFADKASLKDRPWIKAYEQANVATGLRCGLSGRAQIGKGMWPIPDQMANMMEAKSGHPKAGANTAWVPSPTAATLHALHYHKIDVFKIQSSLDENYDGLNDILTIPLLEEPASLNDKAIQRELDNNVQGILGYVVRWVHQGIGCSKVPDINDVGLMEDRATLRISSQHIANWLAHDVVSEQQVRDTLTRMAKLVDEQNAGDPDYIPMTPDLDAAIGFQAACDLIFEGKAQPSGYTEPLLHQRRREMKKKLAG</sequence>
<dbReference type="EC" id="2.3.3.9" evidence="10 11"/>
<feature type="binding site" evidence="10">
    <location>
        <position position="542"/>
    </location>
    <ligand>
        <name>acetyl-CoA</name>
        <dbReference type="ChEBI" id="CHEBI:57288"/>
    </ligand>
</feature>
<keyword evidence="14" id="KW-0175">Coiled coil</keyword>
<comment type="pathway">
    <text evidence="10 13">Carbohydrate metabolism; glyoxylate cycle; (S)-malate from isocitrate: step 2/2.</text>
</comment>
<dbReference type="NCBIfam" id="NF002825">
    <property type="entry name" value="PRK02999.1"/>
    <property type="match status" value="1"/>
</dbReference>
<keyword evidence="8 10" id="KW-0558">Oxidation</keyword>
<evidence type="ECO:0000256" key="8">
    <source>
        <dbReference type="ARBA" id="ARBA00023097"/>
    </source>
</evidence>
<feature type="domain" description="Malate synthase G alpha-beta insertion" evidence="18">
    <location>
        <begin position="158"/>
        <end position="233"/>
    </location>
</feature>
<evidence type="ECO:0000256" key="7">
    <source>
        <dbReference type="ARBA" id="ARBA00022842"/>
    </source>
</evidence>